<sequence>MSPLARISFPAITSLERATGAVTGAVYPRRAAIPAAWGYMIDGCPLGRNRDNQSSTSVQWTGSKIGTTDNGDLLQGWLLQDHIDQHQVRCEHRGTFSNTPRVSASPARGPGFHSQRGILGREQLGCSSRSIERSNTATGAAGATWLIGGFPLGGDGWQRQGQQPKTGPPKNWSGRTQEDNSGKGCSRLLFLIFGGSLGGGQGQRRGGKPERGAPKKLGKHSKRSNMATGAAGATWFCGFAGVDTVATAGAAIISPFINQGPPARTGAPRPNGANESGTGNARHAENDNLGVEKRVVF</sequence>
<protein>
    <submittedName>
        <fullName evidence="2">Uncharacterized protein</fullName>
    </submittedName>
</protein>
<proteinExistence type="predicted"/>
<evidence type="ECO:0000256" key="1">
    <source>
        <dbReference type="SAM" id="MobiDB-lite"/>
    </source>
</evidence>
<dbReference type="Proteomes" id="UP000807504">
    <property type="component" value="Unassembled WGS sequence"/>
</dbReference>
<feature type="compositionally biased region" description="Basic and acidic residues" evidence="1">
    <location>
        <begin position="282"/>
        <end position="297"/>
    </location>
</feature>
<accession>A0A8T0FFD3</accession>
<organism evidence="2 3">
    <name type="scientific">Argiope bruennichi</name>
    <name type="common">Wasp spider</name>
    <name type="synonym">Aranea bruennichi</name>
    <dbReference type="NCBI Taxonomy" id="94029"/>
    <lineage>
        <taxon>Eukaryota</taxon>
        <taxon>Metazoa</taxon>
        <taxon>Ecdysozoa</taxon>
        <taxon>Arthropoda</taxon>
        <taxon>Chelicerata</taxon>
        <taxon>Arachnida</taxon>
        <taxon>Araneae</taxon>
        <taxon>Araneomorphae</taxon>
        <taxon>Entelegynae</taxon>
        <taxon>Araneoidea</taxon>
        <taxon>Araneidae</taxon>
        <taxon>Argiope</taxon>
    </lineage>
</organism>
<dbReference type="EMBL" id="JABXBU010000015">
    <property type="protein sequence ID" value="KAF8787633.1"/>
    <property type="molecule type" value="Genomic_DNA"/>
</dbReference>
<gene>
    <name evidence="2" type="ORF">HNY73_009211</name>
</gene>
<feature type="region of interest" description="Disordered" evidence="1">
    <location>
        <begin position="152"/>
        <end position="182"/>
    </location>
</feature>
<comment type="caution">
    <text evidence="2">The sequence shown here is derived from an EMBL/GenBank/DDBJ whole genome shotgun (WGS) entry which is preliminary data.</text>
</comment>
<feature type="region of interest" description="Disordered" evidence="1">
    <location>
        <begin position="258"/>
        <end position="297"/>
    </location>
</feature>
<name>A0A8T0FFD3_ARGBR</name>
<evidence type="ECO:0000313" key="2">
    <source>
        <dbReference type="EMBL" id="KAF8787633.1"/>
    </source>
</evidence>
<reference evidence="2" key="2">
    <citation type="submission" date="2020-06" db="EMBL/GenBank/DDBJ databases">
        <authorList>
            <person name="Sheffer M."/>
        </authorList>
    </citation>
    <scope>NUCLEOTIDE SEQUENCE</scope>
</reference>
<reference evidence="2" key="1">
    <citation type="journal article" date="2020" name="bioRxiv">
        <title>Chromosome-level reference genome of the European wasp spider Argiope bruennichi: a resource for studies on range expansion and evolutionary adaptation.</title>
        <authorList>
            <person name="Sheffer M.M."/>
            <person name="Hoppe A."/>
            <person name="Krehenwinkel H."/>
            <person name="Uhl G."/>
            <person name="Kuss A.W."/>
            <person name="Jensen L."/>
            <person name="Jensen C."/>
            <person name="Gillespie R.G."/>
            <person name="Hoff K.J."/>
            <person name="Prost S."/>
        </authorList>
    </citation>
    <scope>NUCLEOTIDE SEQUENCE</scope>
</reference>
<dbReference type="AlphaFoldDB" id="A0A8T0FFD3"/>
<feature type="compositionally biased region" description="Basic residues" evidence="1">
    <location>
        <begin position="214"/>
        <end position="223"/>
    </location>
</feature>
<evidence type="ECO:0000313" key="3">
    <source>
        <dbReference type="Proteomes" id="UP000807504"/>
    </source>
</evidence>
<feature type="region of interest" description="Disordered" evidence="1">
    <location>
        <begin position="197"/>
        <end position="225"/>
    </location>
</feature>
<keyword evidence="3" id="KW-1185">Reference proteome</keyword>